<dbReference type="Pfam" id="PF06626">
    <property type="entry name" value="DUF1152"/>
    <property type="match status" value="1"/>
</dbReference>
<dbReference type="EMBL" id="NHOA01000062">
    <property type="protein sequence ID" value="PHQ38973.1"/>
    <property type="molecule type" value="Genomic_DNA"/>
</dbReference>
<dbReference type="Proteomes" id="UP000222824">
    <property type="component" value="Unassembled WGS sequence"/>
</dbReference>
<dbReference type="InterPro" id="IPR010581">
    <property type="entry name" value="DUF1152"/>
</dbReference>
<proteinExistence type="predicted"/>
<reference evidence="1 2" key="1">
    <citation type="journal article" date="2014" name="Front. Microbiol.">
        <title>Population and genomic analysis of the genus Halorubrum.</title>
        <authorList>
            <person name="Fullmer M.S."/>
            <person name="Soucy S.M."/>
            <person name="Swithers K.S."/>
            <person name="Makkay A.M."/>
            <person name="Wheeler R."/>
            <person name="Ventosa A."/>
            <person name="Gogarten J.P."/>
            <person name="Papke R.T."/>
        </authorList>
    </citation>
    <scope>NUCLEOTIDE SEQUENCE [LARGE SCALE GENOMIC DNA]</scope>
    <source>
        <strain evidence="1 2">C49</strain>
    </source>
</reference>
<dbReference type="AlphaFoldDB" id="A0A2G1WJ16"/>
<gene>
    <name evidence="1" type="ORF">DJ69_08710</name>
</gene>
<accession>A0A2G1WJ16</accession>
<comment type="caution">
    <text evidence="1">The sequence shown here is derived from an EMBL/GenBank/DDBJ whole genome shotgun (WGS) entry which is preliminary data.</text>
</comment>
<dbReference type="OrthoDB" id="275458at2157"/>
<name>A0A2G1WJ16_9EURY</name>
<dbReference type="RefSeq" id="WP_099255264.1">
    <property type="nucleotide sequence ID" value="NZ_NHOA01000062.1"/>
</dbReference>
<keyword evidence="2" id="KW-1185">Reference proteome</keyword>
<evidence type="ECO:0000313" key="2">
    <source>
        <dbReference type="Proteomes" id="UP000222824"/>
    </source>
</evidence>
<evidence type="ECO:0008006" key="3">
    <source>
        <dbReference type="Google" id="ProtNLM"/>
    </source>
</evidence>
<protein>
    <recommendedName>
        <fullName evidence="3">DUF1152 domain-containing protein</fullName>
    </recommendedName>
</protein>
<sequence length="309" mass="32227">MDSLEEVFDCSRALVFGIGGGGDVVGTLPTVRLLEQHGVKTVIGGLAWERSIVDPQPGPRSLDELDGVDCVSESLALGSGDTRTHDGIEFAETTVASSLGRDVAFLDVTNGAEGFSVGLEAACNYLDIDMVIGVDSGGDVLASGSEKGIVSPLADGVSLAALTQLSFPTCIGMFGYGSDGELTLAELHQNMGSVAADEGLLGAWGLSSMVGKELEQIVKEVPTDASRLPLRVSQGDVGTHPIRDGKRTVNLTPASTVTFYLETAAVADHSDLASIVSGTDSIDEADRRLRSEGFDTELSYEQSQTDNNI</sequence>
<organism evidence="1 2">
    <name type="scientific">Halorubrum persicum</name>
    <dbReference type="NCBI Taxonomy" id="1383844"/>
    <lineage>
        <taxon>Archaea</taxon>
        <taxon>Methanobacteriati</taxon>
        <taxon>Methanobacteriota</taxon>
        <taxon>Stenosarchaea group</taxon>
        <taxon>Halobacteria</taxon>
        <taxon>Halobacteriales</taxon>
        <taxon>Haloferacaceae</taxon>
        <taxon>Halorubrum</taxon>
    </lineage>
</organism>
<evidence type="ECO:0000313" key="1">
    <source>
        <dbReference type="EMBL" id="PHQ38973.1"/>
    </source>
</evidence>